<dbReference type="GO" id="GO:0046872">
    <property type="term" value="F:metal ion binding"/>
    <property type="evidence" value="ECO:0007669"/>
    <property type="project" value="UniProtKB-KW"/>
</dbReference>
<dbReference type="PANTHER" id="PTHR11474:SF76">
    <property type="entry name" value="SHKT DOMAIN-CONTAINING PROTEIN"/>
    <property type="match status" value="1"/>
</dbReference>
<keyword evidence="1" id="KW-0479">Metal-binding</keyword>
<dbReference type="Gene3D" id="1.10.1280.10">
    <property type="entry name" value="Di-copper center containing domain from catechol oxidase"/>
    <property type="match status" value="1"/>
</dbReference>
<evidence type="ECO:0000256" key="1">
    <source>
        <dbReference type="ARBA" id="ARBA00022723"/>
    </source>
</evidence>
<dbReference type="InterPro" id="IPR006311">
    <property type="entry name" value="TAT_signal"/>
</dbReference>
<dbReference type="GO" id="GO:0016491">
    <property type="term" value="F:oxidoreductase activity"/>
    <property type="evidence" value="ECO:0007669"/>
    <property type="project" value="InterPro"/>
</dbReference>
<evidence type="ECO:0000256" key="2">
    <source>
        <dbReference type="ARBA" id="ARBA00023008"/>
    </source>
</evidence>
<accession>U3AIJ7</accession>
<organism evidence="4 5">
    <name type="scientific">Limimaricola cinnabarinus LL-001</name>
    <dbReference type="NCBI Taxonomy" id="1337093"/>
    <lineage>
        <taxon>Bacteria</taxon>
        <taxon>Pseudomonadati</taxon>
        <taxon>Pseudomonadota</taxon>
        <taxon>Alphaproteobacteria</taxon>
        <taxon>Rhodobacterales</taxon>
        <taxon>Paracoccaceae</taxon>
        <taxon>Limimaricola</taxon>
    </lineage>
</organism>
<protein>
    <submittedName>
        <fullName evidence="4">Tyrosinase</fullName>
    </submittedName>
</protein>
<dbReference type="InterPro" id="IPR002227">
    <property type="entry name" value="Tyrosinase_Cu-bd"/>
</dbReference>
<dbReference type="PANTHER" id="PTHR11474">
    <property type="entry name" value="TYROSINASE FAMILY MEMBER"/>
    <property type="match status" value="1"/>
</dbReference>
<keyword evidence="5" id="KW-1185">Reference proteome</keyword>
<dbReference type="RefSeq" id="WP_021695597.1">
    <property type="nucleotide sequence ID" value="NZ_BATB01000096.1"/>
</dbReference>
<dbReference type="PROSITE" id="PS00498">
    <property type="entry name" value="TYROSINASE_2"/>
    <property type="match status" value="1"/>
</dbReference>
<feature type="domain" description="Tyrosinase copper-binding" evidence="3">
    <location>
        <begin position="265"/>
        <end position="276"/>
    </location>
</feature>
<dbReference type="eggNOG" id="ENOG502Z8GH">
    <property type="taxonomic scope" value="Bacteria"/>
</dbReference>
<evidence type="ECO:0000313" key="4">
    <source>
        <dbReference type="EMBL" id="GAD57499.1"/>
    </source>
</evidence>
<dbReference type="AlphaFoldDB" id="U3AIJ7"/>
<dbReference type="OrthoDB" id="2874181at2"/>
<evidence type="ECO:0000259" key="3">
    <source>
        <dbReference type="PROSITE" id="PS00498"/>
    </source>
</evidence>
<comment type="caution">
    <text evidence="4">The sequence shown here is derived from an EMBL/GenBank/DDBJ whole genome shotgun (WGS) entry which is preliminary data.</text>
</comment>
<dbReference type="Proteomes" id="UP000016566">
    <property type="component" value="Unassembled WGS sequence"/>
</dbReference>
<keyword evidence="2" id="KW-0186">Copper</keyword>
<dbReference type="EMBL" id="BATB01000096">
    <property type="protein sequence ID" value="GAD57499.1"/>
    <property type="molecule type" value="Genomic_DNA"/>
</dbReference>
<dbReference type="SUPFAM" id="SSF48056">
    <property type="entry name" value="Di-copper centre-containing domain"/>
    <property type="match status" value="1"/>
</dbReference>
<dbReference type="Pfam" id="PF00264">
    <property type="entry name" value="Tyrosinase"/>
    <property type="match status" value="1"/>
</dbReference>
<dbReference type="InterPro" id="IPR008922">
    <property type="entry name" value="Di-copper_centre_dom_sf"/>
</dbReference>
<evidence type="ECO:0000313" key="5">
    <source>
        <dbReference type="Proteomes" id="UP000016566"/>
    </source>
</evidence>
<dbReference type="PROSITE" id="PS51318">
    <property type="entry name" value="TAT"/>
    <property type="match status" value="1"/>
</dbReference>
<gene>
    <name evidence="4" type="ORF">MBELCI_3551</name>
</gene>
<sequence>MTLPTPPITRRATLGLLGASALVPALPRPAEAQQKPMRMDLAAFLQDDNRVNSLLAAFDVIRSRPPSHPGSWFFQAAVHGVTSEAVATAELEDPEVANVDQARFWNQCPHFGQNSANFLPWHRAYLMYFERILREAAGDPTLAIPYWDYHDPAQRTFPGIFAPESFGQAPNEIPNPLFHPSRDLGFAFGVFQLTEPAVDISQPMNTAEFFSLVGNEGFAGGIADDAGGTQGLLEAGVHNLLHFAVGGVVGDATGAMGSVPTAAFDPIFWVHHATIDRLWTEWMCGAGRNWGALPDFDWFDATPWEFHDETGAVQTPSRRSMMDHRDLGYVYDTDNPACMPLVLPDEPILVASANRPSEILARGGTNTRIAADPLAVTLDVADKSETDTVLVEISGIRIDAPLSMGYDVYLLDNPEVTADRSSPSYLGTLALFGLNHHAVGSEHSGSTQTFDATAAMAALDDPGRAVVVIRPFDLLTPTAVAARTGLATDFVAERAANPGALSIEGVAILRLQTH</sequence>
<name>U3AIJ7_9RHOB</name>
<dbReference type="PRINTS" id="PR00092">
    <property type="entry name" value="TYROSINASE"/>
</dbReference>
<dbReference type="InterPro" id="IPR050316">
    <property type="entry name" value="Tyrosinase/Hemocyanin"/>
</dbReference>
<reference evidence="4" key="1">
    <citation type="journal article" date="2013" name="Genome Announc.">
        <title>Draft Genome Sequence of Loktanella cinnabarina LL-001T, Isolated from Deep-Sea Floor Sediment.</title>
        <authorList>
            <person name="Nishi S."/>
            <person name="Tsubouchi T."/>
            <person name="Takaki Y."/>
            <person name="Koyanagi R."/>
            <person name="Satoh N."/>
            <person name="Maruyama T."/>
            <person name="Hatada Y."/>
        </authorList>
    </citation>
    <scope>NUCLEOTIDE SEQUENCE [LARGE SCALE GENOMIC DNA]</scope>
    <source>
        <strain evidence="4">LL-001</strain>
    </source>
</reference>
<proteinExistence type="predicted"/>